<dbReference type="RefSeq" id="WP_132297304.1">
    <property type="nucleotide sequence ID" value="NZ_SKBM01000050.1"/>
</dbReference>
<evidence type="ECO:0000313" key="2">
    <source>
        <dbReference type="EMBL" id="TCZ52266.1"/>
    </source>
</evidence>
<dbReference type="Proteomes" id="UP000295023">
    <property type="component" value="Unassembled WGS sequence"/>
</dbReference>
<comment type="caution">
    <text evidence="2">The sequence shown here is derived from an EMBL/GenBank/DDBJ whole genome shotgun (WGS) entry which is preliminary data.</text>
</comment>
<sequence>MASMSLARRFALAAAVALAALAGSLAIPHDRHIRWQDMRDEAWARLGWIYERIHFDRTPIDIAFIGTSHTMNGVSGAAVRAALAAAGGGCQHVVNLSYPSYGRNLHWLIARELLENRRVGTLVIEVFENESRKAHPFFSSIAEVSDVLAAPAMINLNYLSDLAKLPARQVMLGLKTLMPERFGLHRGFDPARYDGADVDNTRQVQVGGVALTPVRDTAPPRERLERAAARARARKDGNMLGERLEALEYRFPRHYLDRILALAQQRGVAVKFLYLPSYAYVGGAPRDPSLYAGRGEMLATGTLLADPGLWYDLDHLNMQGAALLSGALGGMLAGPQGVGVPPAGLPAACAPEVVAAK</sequence>
<evidence type="ECO:0000313" key="3">
    <source>
        <dbReference type="Proteomes" id="UP000295023"/>
    </source>
</evidence>
<reference evidence="2 3" key="1">
    <citation type="submission" date="2019-03" db="EMBL/GenBank/DDBJ databases">
        <title>Paracraurococcus aquatilis NE82 genome sequence.</title>
        <authorList>
            <person name="Zhao Y."/>
            <person name="Du Z."/>
        </authorList>
    </citation>
    <scope>NUCLEOTIDE SEQUENCE [LARGE SCALE GENOMIC DNA]</scope>
    <source>
        <strain evidence="2 3">NE82</strain>
    </source>
</reference>
<keyword evidence="1" id="KW-0732">Signal</keyword>
<protein>
    <recommendedName>
        <fullName evidence="4">SGNH/GDSL hydrolase family protein</fullName>
    </recommendedName>
</protein>
<dbReference type="OrthoDB" id="7060727at2"/>
<organism evidence="2 3">
    <name type="scientific">Roseicella aquatilis</name>
    <dbReference type="NCBI Taxonomy" id="2527868"/>
    <lineage>
        <taxon>Bacteria</taxon>
        <taxon>Pseudomonadati</taxon>
        <taxon>Pseudomonadota</taxon>
        <taxon>Alphaproteobacteria</taxon>
        <taxon>Acetobacterales</taxon>
        <taxon>Roseomonadaceae</taxon>
        <taxon>Roseicella</taxon>
    </lineage>
</organism>
<dbReference type="EMBL" id="SKBM01000050">
    <property type="protein sequence ID" value="TCZ52266.1"/>
    <property type="molecule type" value="Genomic_DNA"/>
</dbReference>
<name>A0A4V2WJE3_9PROT</name>
<dbReference type="AlphaFoldDB" id="A0A4V2WJE3"/>
<proteinExistence type="predicted"/>
<feature type="chain" id="PRO_5020489203" description="SGNH/GDSL hydrolase family protein" evidence="1">
    <location>
        <begin position="20"/>
        <end position="357"/>
    </location>
</feature>
<keyword evidence="3" id="KW-1185">Reference proteome</keyword>
<accession>A0A4V2WJE3</accession>
<gene>
    <name evidence="2" type="ORF">EXY23_26395</name>
</gene>
<feature type="signal peptide" evidence="1">
    <location>
        <begin position="1"/>
        <end position="19"/>
    </location>
</feature>
<evidence type="ECO:0008006" key="4">
    <source>
        <dbReference type="Google" id="ProtNLM"/>
    </source>
</evidence>
<evidence type="ECO:0000256" key="1">
    <source>
        <dbReference type="SAM" id="SignalP"/>
    </source>
</evidence>